<keyword evidence="3" id="KW-0813">Transport</keyword>
<dbReference type="InterPro" id="IPR000015">
    <property type="entry name" value="Fimb_usher"/>
</dbReference>
<evidence type="ECO:0000259" key="9">
    <source>
        <dbReference type="Pfam" id="PF13954"/>
    </source>
</evidence>
<dbReference type="AlphaFoldDB" id="A0A3N4P213"/>
<evidence type="ECO:0000256" key="3">
    <source>
        <dbReference type="ARBA" id="ARBA00022448"/>
    </source>
</evidence>
<comment type="caution">
    <text evidence="10">The sequence shown here is derived from an EMBL/GenBank/DDBJ whole genome shotgun (WGS) entry which is preliminary data.</text>
</comment>
<evidence type="ECO:0000256" key="1">
    <source>
        <dbReference type="ARBA" id="ARBA00004571"/>
    </source>
</evidence>
<dbReference type="SUPFAM" id="SSF141729">
    <property type="entry name" value="FimD N-terminal domain-like"/>
    <property type="match status" value="1"/>
</dbReference>
<dbReference type="InterPro" id="IPR025885">
    <property type="entry name" value="PapC_N"/>
</dbReference>
<feature type="domain" description="PapC N-terminal" evidence="9">
    <location>
        <begin position="22"/>
        <end position="146"/>
    </location>
</feature>
<evidence type="ECO:0000313" key="11">
    <source>
        <dbReference type="Proteomes" id="UP000281332"/>
    </source>
</evidence>
<evidence type="ECO:0000256" key="5">
    <source>
        <dbReference type="ARBA" id="ARBA00022692"/>
    </source>
</evidence>
<dbReference type="GO" id="GO:0009279">
    <property type="term" value="C:cell outer membrane"/>
    <property type="evidence" value="ECO:0007669"/>
    <property type="project" value="UniProtKB-SubCell"/>
</dbReference>
<dbReference type="Pfam" id="PF13954">
    <property type="entry name" value="PapC_N"/>
    <property type="match status" value="1"/>
</dbReference>
<dbReference type="PANTHER" id="PTHR30451">
    <property type="entry name" value="OUTER MEMBRANE USHER PROTEIN"/>
    <property type="match status" value="1"/>
</dbReference>
<gene>
    <name evidence="10" type="ORF">BBB56_10175</name>
</gene>
<evidence type="ECO:0000256" key="8">
    <source>
        <dbReference type="ARBA" id="ARBA00023237"/>
    </source>
</evidence>
<proteinExistence type="inferred from homology"/>
<dbReference type="Proteomes" id="UP000281332">
    <property type="component" value="Unassembled WGS sequence"/>
</dbReference>
<evidence type="ECO:0000256" key="2">
    <source>
        <dbReference type="ARBA" id="ARBA00008064"/>
    </source>
</evidence>
<protein>
    <recommendedName>
        <fullName evidence="9">PapC N-terminal domain-containing protein</fullName>
    </recommendedName>
</protein>
<dbReference type="GO" id="GO:0015473">
    <property type="term" value="F:fimbrial usher porin activity"/>
    <property type="evidence" value="ECO:0007669"/>
    <property type="project" value="InterPro"/>
</dbReference>
<dbReference type="GO" id="GO:0009297">
    <property type="term" value="P:pilus assembly"/>
    <property type="evidence" value="ECO:0007669"/>
    <property type="project" value="InterPro"/>
</dbReference>
<organism evidence="10 11">
    <name type="scientific">Candidatus Pantoea deserta</name>
    <dbReference type="NCBI Taxonomy" id="1869313"/>
    <lineage>
        <taxon>Bacteria</taxon>
        <taxon>Pseudomonadati</taxon>
        <taxon>Pseudomonadota</taxon>
        <taxon>Gammaproteobacteria</taxon>
        <taxon>Enterobacterales</taxon>
        <taxon>Erwiniaceae</taxon>
        <taxon>Pantoea</taxon>
    </lineage>
</organism>
<accession>A0A3N4P213</accession>
<keyword evidence="4" id="KW-1134">Transmembrane beta strand</keyword>
<dbReference type="Gene3D" id="3.10.20.410">
    <property type="match status" value="1"/>
</dbReference>
<dbReference type="InterPro" id="IPR042186">
    <property type="entry name" value="FimD_plug_dom"/>
</dbReference>
<evidence type="ECO:0000256" key="6">
    <source>
        <dbReference type="ARBA" id="ARBA00022729"/>
    </source>
</evidence>
<dbReference type="OrthoDB" id="6465993at2"/>
<evidence type="ECO:0000256" key="4">
    <source>
        <dbReference type="ARBA" id="ARBA00022452"/>
    </source>
</evidence>
<keyword evidence="11" id="KW-1185">Reference proteome</keyword>
<comment type="subcellular location">
    <subcellularLocation>
        <location evidence="1">Cell outer membrane</location>
        <topology evidence="1">Multi-pass membrane protein</topology>
    </subcellularLocation>
</comment>
<comment type="similarity">
    <text evidence="2">Belongs to the fimbrial export usher family.</text>
</comment>
<dbReference type="InterPro" id="IPR037224">
    <property type="entry name" value="PapC_N_sf"/>
</dbReference>
<dbReference type="Pfam" id="PF00577">
    <property type="entry name" value="Usher"/>
    <property type="match status" value="1"/>
</dbReference>
<dbReference type="PANTHER" id="PTHR30451:SF8">
    <property type="entry name" value="FIMBRIAL USHER PROTEIN"/>
    <property type="match status" value="1"/>
</dbReference>
<dbReference type="Gene3D" id="2.60.40.2610">
    <property type="entry name" value="Outer membrane usher protein FimD, plug domain"/>
    <property type="match status" value="1"/>
</dbReference>
<evidence type="ECO:0000313" key="10">
    <source>
        <dbReference type="EMBL" id="RPE01228.1"/>
    </source>
</evidence>
<reference evidence="10 11" key="1">
    <citation type="submission" date="2018-11" db="EMBL/GenBank/DDBJ databases">
        <title>Whole genome sequencing of Pantoea sp. RIT388.</title>
        <authorList>
            <person name="Gan H.M."/>
            <person name="Hudson A.O."/>
        </authorList>
    </citation>
    <scope>NUCLEOTIDE SEQUENCE [LARGE SCALE GENOMIC DNA]</scope>
    <source>
        <strain evidence="10 11">RIT388</strain>
    </source>
</reference>
<keyword evidence="5" id="KW-0812">Transmembrane</keyword>
<evidence type="ECO:0000256" key="7">
    <source>
        <dbReference type="ARBA" id="ARBA00023136"/>
    </source>
</evidence>
<name>A0A3N4P213_9GAMM</name>
<keyword evidence="7" id="KW-0472">Membrane</keyword>
<keyword evidence="8" id="KW-0998">Cell outer membrane</keyword>
<dbReference type="RefSeq" id="WP_123800837.1">
    <property type="nucleotide sequence ID" value="NZ_RMVG01000006.1"/>
</dbReference>
<dbReference type="EMBL" id="RMVG01000006">
    <property type="protein sequence ID" value="RPE01228.1"/>
    <property type="molecule type" value="Genomic_DNA"/>
</dbReference>
<keyword evidence="6" id="KW-0732">Signal</keyword>
<sequence>MKKIVFFSIFFCATTLAEQEIFDQEMLKELGYDASTSQLLSAGAHFLPGDHPTNIIINNQNKGIEIITFDSAGQPCWTESLLNHLGIDPRQFDNSVPACLKPIAESTIRINQQVERSLLELQISPDALLNTVQYVTGGEALMFNYDARRYQYQPRSAKSYYSQTLTSEIGANVEQWIFRSGQSYSSFDGQSNFTRLYSYAQRSLPGWASVLQLGEITSADPLFPGIMLTGAQITPEGESLTRGLNQVMLDVLVAQAGTVEVWQNNVLLKTFPADAGVNTLTGIPALNQQDAFLIISHDASGGRQQQTIPFIQARPVVSLMETGTALAAGRLRLAQDKFPLVTGSTGIFHNTTMALALGALASEDYQAGAWRASFRLTERLLATLSQTFSFARKPTSNSGTTQGAYQQAAVSLPVTQRLSLSASANFRSRGYVDTNSAWSSKSAASDTGQIKSQYASGFSYSHPTLGVITFSGSLSHSWKGESALGYTLGWGRAFGRVNVNTGFQKNRLSGDLRHQDSRYAYLNLSVPLGHNRNLRSWINKNNREMRFGAGYDQQVNDRLAWSLLSEKSQREAVSLATSATWTNTYTQLSGGFSRSENMTNYNAGARGGTVWHSEGLTFTPHSIGDTVGIISLNRDQSNVAIRTPGGVVWSDGSGHAVTSWTAWQKNTVQVDQHSLPKSVQIPGGIIDITPYRGSVVPVVMPAFNVRRALLTFQPSEQPAPGSPVKTASGTLVAFVNEDGTLFVDDLPEGALISQLPDGSQCSITLLTPWVNTPDALYASLPARCVL</sequence>